<sequence>MPIDDMLSEYPLVTDMDDTDTQSYETVPVRAVNALAACGIHTYSDLHRAPQAKYGKASKGRCLEDIRGVSKEALAALIVNLHRLLDEDANREFISSREDAEEALTERDPELQLWIRDVAHNNDYEVGRMYQGMCMTVAWFPEYSDIVSWAKDDSNFDGSHKSWDD</sequence>
<reference evidence="1" key="1">
    <citation type="journal article" date="2014" name="Int. J. Syst. Evol. Microbiol.">
        <title>Complete genome sequence of Corynebacterium casei LMG S-19264T (=DSM 44701T), isolated from a smear-ripened cheese.</title>
        <authorList>
            <consortium name="US DOE Joint Genome Institute (JGI-PGF)"/>
            <person name="Walter F."/>
            <person name="Albersmeier A."/>
            <person name="Kalinowski J."/>
            <person name="Ruckert C."/>
        </authorList>
    </citation>
    <scope>NUCLEOTIDE SEQUENCE</scope>
    <source>
        <strain evidence="1">CGMCC 1.15493</strain>
    </source>
</reference>
<name>A0A917DEL8_9HYPH</name>
<dbReference type="Proteomes" id="UP000613160">
    <property type="component" value="Unassembled WGS sequence"/>
</dbReference>
<dbReference type="EMBL" id="BMJJ01000010">
    <property type="protein sequence ID" value="GGD31564.1"/>
    <property type="molecule type" value="Genomic_DNA"/>
</dbReference>
<evidence type="ECO:0000313" key="1">
    <source>
        <dbReference type="EMBL" id="GGD31564.1"/>
    </source>
</evidence>
<dbReference type="AlphaFoldDB" id="A0A917DEL8"/>
<protein>
    <submittedName>
        <fullName evidence="1">Uncharacterized protein</fullName>
    </submittedName>
</protein>
<evidence type="ECO:0000313" key="2">
    <source>
        <dbReference type="Proteomes" id="UP000613160"/>
    </source>
</evidence>
<gene>
    <name evidence="1" type="ORF">GCM10011335_38270</name>
</gene>
<reference evidence="1" key="2">
    <citation type="submission" date="2020-09" db="EMBL/GenBank/DDBJ databases">
        <authorList>
            <person name="Sun Q."/>
            <person name="Zhou Y."/>
        </authorList>
    </citation>
    <scope>NUCLEOTIDE SEQUENCE</scope>
    <source>
        <strain evidence="1">CGMCC 1.15493</strain>
    </source>
</reference>
<proteinExistence type="predicted"/>
<organism evidence="1 2">
    <name type="scientific">Aureimonas glaciei</name>
    <dbReference type="NCBI Taxonomy" id="1776957"/>
    <lineage>
        <taxon>Bacteria</taxon>
        <taxon>Pseudomonadati</taxon>
        <taxon>Pseudomonadota</taxon>
        <taxon>Alphaproteobacteria</taxon>
        <taxon>Hyphomicrobiales</taxon>
        <taxon>Aurantimonadaceae</taxon>
        <taxon>Aureimonas</taxon>
    </lineage>
</organism>
<keyword evidence="2" id="KW-1185">Reference proteome</keyword>
<accession>A0A917DEL8</accession>
<comment type="caution">
    <text evidence="1">The sequence shown here is derived from an EMBL/GenBank/DDBJ whole genome shotgun (WGS) entry which is preliminary data.</text>
</comment>